<sequence length="51" mass="5553">MWQHSGVRNTSAMTCLRILSRVAVMRSLCPSKLGNATVSSSTRASRQTTLT</sequence>
<proteinExistence type="predicted"/>
<protein>
    <submittedName>
        <fullName evidence="1">ARF GTPase-activating protein GIT2</fullName>
    </submittedName>
</protein>
<name>A0ABQ8LM33_LABRO</name>
<gene>
    <name evidence="1" type="ORF">H4Q32_014448</name>
</gene>
<organism evidence="1 2">
    <name type="scientific">Labeo rohita</name>
    <name type="common">Indian major carp</name>
    <name type="synonym">Cyprinus rohita</name>
    <dbReference type="NCBI Taxonomy" id="84645"/>
    <lineage>
        <taxon>Eukaryota</taxon>
        <taxon>Metazoa</taxon>
        <taxon>Chordata</taxon>
        <taxon>Craniata</taxon>
        <taxon>Vertebrata</taxon>
        <taxon>Euteleostomi</taxon>
        <taxon>Actinopterygii</taxon>
        <taxon>Neopterygii</taxon>
        <taxon>Teleostei</taxon>
        <taxon>Ostariophysi</taxon>
        <taxon>Cypriniformes</taxon>
        <taxon>Cyprinidae</taxon>
        <taxon>Labeoninae</taxon>
        <taxon>Labeonini</taxon>
        <taxon>Labeo</taxon>
    </lineage>
</organism>
<evidence type="ECO:0000313" key="1">
    <source>
        <dbReference type="EMBL" id="KAI2651712.1"/>
    </source>
</evidence>
<dbReference type="Proteomes" id="UP000830375">
    <property type="component" value="Unassembled WGS sequence"/>
</dbReference>
<comment type="caution">
    <text evidence="1">The sequence shown here is derived from an EMBL/GenBank/DDBJ whole genome shotgun (WGS) entry which is preliminary data.</text>
</comment>
<reference evidence="1 2" key="1">
    <citation type="submission" date="2022-01" db="EMBL/GenBank/DDBJ databases">
        <title>A high-quality chromosome-level genome assembly of rohu carp, Labeo rohita.</title>
        <authorList>
            <person name="Arick M.A. II"/>
            <person name="Hsu C.-Y."/>
            <person name="Magbanua Z."/>
            <person name="Pechanova O."/>
            <person name="Grover C."/>
            <person name="Miller E."/>
            <person name="Thrash A."/>
            <person name="Ezzel L."/>
            <person name="Alam S."/>
            <person name="Benzie J."/>
            <person name="Hamilton M."/>
            <person name="Karsi A."/>
            <person name="Lawrence M.L."/>
            <person name="Peterson D.G."/>
        </authorList>
    </citation>
    <scope>NUCLEOTIDE SEQUENCE [LARGE SCALE GENOMIC DNA]</scope>
    <source>
        <strain evidence="2">BAU-BD-2019</strain>
        <tissue evidence="1">Blood</tissue>
    </source>
</reference>
<accession>A0ABQ8LM33</accession>
<keyword evidence="2" id="KW-1185">Reference proteome</keyword>
<dbReference type="EMBL" id="JACTAM010000020">
    <property type="protein sequence ID" value="KAI2651712.1"/>
    <property type="molecule type" value="Genomic_DNA"/>
</dbReference>
<evidence type="ECO:0000313" key="2">
    <source>
        <dbReference type="Proteomes" id="UP000830375"/>
    </source>
</evidence>